<keyword evidence="1" id="KW-0808">Transferase</keyword>
<organism evidence="1 2">
    <name type="scientific">Terriglobus roseus</name>
    <dbReference type="NCBI Taxonomy" id="392734"/>
    <lineage>
        <taxon>Bacteria</taxon>
        <taxon>Pseudomonadati</taxon>
        <taxon>Acidobacteriota</taxon>
        <taxon>Terriglobia</taxon>
        <taxon>Terriglobales</taxon>
        <taxon>Acidobacteriaceae</taxon>
        <taxon>Terriglobus</taxon>
    </lineage>
</organism>
<dbReference type="InterPro" id="IPR029063">
    <property type="entry name" value="SAM-dependent_MTases_sf"/>
</dbReference>
<dbReference type="RefSeq" id="WP_074655811.1">
    <property type="nucleotide sequence ID" value="NZ_FNSD01000001.1"/>
</dbReference>
<reference evidence="1 2" key="1">
    <citation type="submission" date="2016-10" db="EMBL/GenBank/DDBJ databases">
        <authorList>
            <person name="de Groot N.N."/>
        </authorList>
    </citation>
    <scope>NUCLEOTIDE SEQUENCE [LARGE SCALE GENOMIC DNA]</scope>
    <source>
        <strain evidence="1 2">AB35.6</strain>
    </source>
</reference>
<dbReference type="SUPFAM" id="SSF53335">
    <property type="entry name" value="S-adenosyl-L-methionine-dependent methyltransferases"/>
    <property type="match status" value="1"/>
</dbReference>
<evidence type="ECO:0000313" key="2">
    <source>
        <dbReference type="Proteomes" id="UP000182409"/>
    </source>
</evidence>
<dbReference type="OrthoDB" id="484536at2"/>
<dbReference type="PANTHER" id="PTHR43167">
    <property type="entry name" value="PUTATIVE (AFU_ORTHOLOGUE AFUA_6G01830)-RELATED"/>
    <property type="match status" value="1"/>
</dbReference>
<proteinExistence type="predicted"/>
<sequence>MEDSHSKAPERLDHILKRTDELKFSMASEPLAGCLLRALAASKPSGRFLELGTGTGLSTAWLLDGMDAEATLISVDLDPSVQQVAAQCLGNDPRLSLEVADGIEFLQRQPAASFDFVFADAMPGKYEGVEHALAVVKPGGFYVIDDMLAQSNWPEGHAAKVSLLMALLAADTRFHIVPMDWASGMVLAVRKS</sequence>
<dbReference type="GO" id="GO:0008168">
    <property type="term" value="F:methyltransferase activity"/>
    <property type="evidence" value="ECO:0007669"/>
    <property type="project" value="UniProtKB-KW"/>
</dbReference>
<dbReference type="AlphaFoldDB" id="A0A1H4KM99"/>
<dbReference type="Proteomes" id="UP000182409">
    <property type="component" value="Unassembled WGS sequence"/>
</dbReference>
<evidence type="ECO:0000313" key="1">
    <source>
        <dbReference type="EMBL" id="SEB59366.1"/>
    </source>
</evidence>
<dbReference type="Gene3D" id="3.40.50.150">
    <property type="entry name" value="Vaccinia Virus protein VP39"/>
    <property type="match status" value="1"/>
</dbReference>
<dbReference type="EMBL" id="FNSD01000001">
    <property type="protein sequence ID" value="SEB59366.1"/>
    <property type="molecule type" value="Genomic_DNA"/>
</dbReference>
<dbReference type="GO" id="GO:0032259">
    <property type="term" value="P:methylation"/>
    <property type="evidence" value="ECO:0007669"/>
    <property type="project" value="UniProtKB-KW"/>
</dbReference>
<keyword evidence="1" id="KW-0489">Methyltransferase</keyword>
<accession>A0A1H4KM99</accession>
<dbReference type="CDD" id="cd02440">
    <property type="entry name" value="AdoMet_MTases"/>
    <property type="match status" value="1"/>
</dbReference>
<protein>
    <submittedName>
        <fullName evidence="1">Methyltransferase domain-containing protein</fullName>
    </submittedName>
</protein>
<dbReference type="Pfam" id="PF13578">
    <property type="entry name" value="Methyltransf_24"/>
    <property type="match status" value="1"/>
</dbReference>
<gene>
    <name evidence="1" type="ORF">SAMN05443244_1255</name>
</gene>
<name>A0A1H4KM99_9BACT</name>
<dbReference type="PANTHER" id="PTHR43167:SF1">
    <property type="entry name" value="PUTATIVE (AFU_ORTHOLOGUE AFUA_6G01830)-RELATED"/>
    <property type="match status" value="1"/>
</dbReference>